<evidence type="ECO:0000313" key="3">
    <source>
        <dbReference type="Proteomes" id="UP000626982"/>
    </source>
</evidence>
<protein>
    <submittedName>
        <fullName evidence="2">Alanine racemase</fullName>
    </submittedName>
</protein>
<dbReference type="Proteomes" id="UP000626982">
    <property type="component" value="Unassembled WGS sequence"/>
</dbReference>
<dbReference type="PANTHER" id="PTHR28004:SF2">
    <property type="entry name" value="D-SERINE DEHYDRATASE"/>
    <property type="match status" value="1"/>
</dbReference>
<organism evidence="2 3">
    <name type="scientific">Agrococcus terreus</name>
    <dbReference type="NCBI Taxonomy" id="574649"/>
    <lineage>
        <taxon>Bacteria</taxon>
        <taxon>Bacillati</taxon>
        <taxon>Actinomycetota</taxon>
        <taxon>Actinomycetes</taxon>
        <taxon>Micrococcales</taxon>
        <taxon>Microbacteriaceae</taxon>
        <taxon>Agrococcus</taxon>
    </lineage>
</organism>
<dbReference type="PANTHER" id="PTHR28004">
    <property type="entry name" value="ZGC:162816-RELATED"/>
    <property type="match status" value="1"/>
</dbReference>
<comment type="caution">
    <text evidence="2">The sequence shown here is derived from an EMBL/GenBank/DDBJ whole genome shotgun (WGS) entry which is preliminary data.</text>
</comment>
<dbReference type="RefSeq" id="WP_188716418.1">
    <property type="nucleotide sequence ID" value="NZ_BAABBD010000006.1"/>
</dbReference>
<dbReference type="InterPro" id="IPR029066">
    <property type="entry name" value="PLP-binding_barrel"/>
</dbReference>
<reference evidence="3" key="1">
    <citation type="journal article" date="2019" name="Int. J. Syst. Evol. Microbiol.">
        <title>The Global Catalogue of Microorganisms (GCM) 10K type strain sequencing project: providing services to taxonomists for standard genome sequencing and annotation.</title>
        <authorList>
            <consortium name="The Broad Institute Genomics Platform"/>
            <consortium name="The Broad Institute Genome Sequencing Center for Infectious Disease"/>
            <person name="Wu L."/>
            <person name="Ma J."/>
        </authorList>
    </citation>
    <scope>NUCLEOTIDE SEQUENCE [LARGE SCALE GENOMIC DNA]</scope>
    <source>
        <strain evidence="3">CGMCC 1.6960</strain>
    </source>
</reference>
<gene>
    <name evidence="2" type="ORF">GCM10010968_08700</name>
</gene>
<evidence type="ECO:0000313" key="2">
    <source>
        <dbReference type="EMBL" id="GGN80655.1"/>
    </source>
</evidence>
<dbReference type="Pfam" id="PF01168">
    <property type="entry name" value="Ala_racemase_N"/>
    <property type="match status" value="1"/>
</dbReference>
<dbReference type="InterPro" id="IPR001608">
    <property type="entry name" value="Ala_racemase_N"/>
</dbReference>
<evidence type="ECO:0000259" key="1">
    <source>
        <dbReference type="Pfam" id="PF01168"/>
    </source>
</evidence>
<keyword evidence="3" id="KW-1185">Reference proteome</keyword>
<dbReference type="Gene3D" id="3.20.20.10">
    <property type="entry name" value="Alanine racemase"/>
    <property type="match status" value="1"/>
</dbReference>
<dbReference type="InterPro" id="IPR051466">
    <property type="entry name" value="D-amino_acid_metab_enzyme"/>
</dbReference>
<accession>A0ABQ2KGV0</accession>
<sequence>MRLAAAGPWSPDGHWARLDRAVAHLDGPVAALSLEALAHNAAALVRLSDGVPLRLATKSIRSRDVVHAVLGTPGWRGVLAATLPEALWLAETVDDVLVGYPSADRTALRALAADDAARARVTLMVDDVAHLDLVDAAAPGHPELRVAIELDAALVRGPIRYGVRRSPVRSVAAAVALAEAIARRPGFRLVGLMAYESQVAGVPDGVRRGSAPALAVRAMQRLSMRDVAERRAAAVAAVGRIAELELVNGGGTGSIDRTARDPSVTEVAAGSGLYGPHLFDGYRALAPAPALAFSAPVVRRPSPGCATLLGGGWTASGPARRDRLPVVVWPEGLRLDAEEGAGEVQTPVLGAAADGLRLGDRVWLRHAKAGEPCERIDRLHVVAGDAVVGTANTYRGEGRMLL</sequence>
<dbReference type="SUPFAM" id="SSF51419">
    <property type="entry name" value="PLP-binding barrel"/>
    <property type="match status" value="1"/>
</dbReference>
<feature type="domain" description="Alanine racemase N-terminal" evidence="1">
    <location>
        <begin position="33"/>
        <end position="275"/>
    </location>
</feature>
<name>A0ABQ2KGV0_9MICO</name>
<dbReference type="EMBL" id="BMLM01000001">
    <property type="protein sequence ID" value="GGN80655.1"/>
    <property type="molecule type" value="Genomic_DNA"/>
</dbReference>
<proteinExistence type="predicted"/>